<keyword evidence="5 6" id="KW-0472">Membrane</keyword>
<dbReference type="GO" id="GO:0005886">
    <property type="term" value="C:plasma membrane"/>
    <property type="evidence" value="ECO:0007669"/>
    <property type="project" value="UniProtKB-SubCell"/>
</dbReference>
<feature type="transmembrane region" description="Helical" evidence="6">
    <location>
        <begin position="39"/>
        <end position="60"/>
    </location>
</feature>
<dbReference type="SUPFAM" id="SSF56024">
    <property type="entry name" value="Phospholipase D/nuclease"/>
    <property type="match status" value="2"/>
</dbReference>
<evidence type="ECO:0000313" key="8">
    <source>
        <dbReference type="EMBL" id="ADE19613.1"/>
    </source>
</evidence>
<organism evidence="8 9">
    <name type="scientific">Mycoplasma crocodyli (strain ATCC 51981 / MP145)</name>
    <dbReference type="NCBI Taxonomy" id="512564"/>
    <lineage>
        <taxon>Bacteria</taxon>
        <taxon>Bacillati</taxon>
        <taxon>Mycoplasmatota</taxon>
        <taxon>Mollicutes</taxon>
        <taxon>Mycoplasmataceae</taxon>
        <taxon>Mycoplasma</taxon>
    </lineage>
</organism>
<accession>D5E596</accession>
<dbReference type="InterPro" id="IPR001736">
    <property type="entry name" value="PLipase_D/transphosphatidylase"/>
</dbReference>
<keyword evidence="4 6" id="KW-1133">Transmembrane helix</keyword>
<dbReference type="PANTHER" id="PTHR21248:SF7">
    <property type="entry name" value="MINOR CARDIOLIPIN SYNTHASE CLSB"/>
    <property type="match status" value="1"/>
</dbReference>
<gene>
    <name evidence="8" type="ordered locus">MCRO_0287</name>
</gene>
<dbReference type="GO" id="GO:0030572">
    <property type="term" value="F:phosphatidyltransferase activity"/>
    <property type="evidence" value="ECO:0007669"/>
    <property type="project" value="UniProtKB-ARBA"/>
</dbReference>
<dbReference type="KEGG" id="mcd:MCRO_0287"/>
<proteinExistence type="predicted"/>
<dbReference type="OrthoDB" id="9762009at2"/>
<evidence type="ECO:0000256" key="5">
    <source>
        <dbReference type="ARBA" id="ARBA00023136"/>
    </source>
</evidence>
<dbReference type="Pfam" id="PF13396">
    <property type="entry name" value="PLDc_N"/>
    <property type="match status" value="1"/>
</dbReference>
<protein>
    <submittedName>
        <fullName evidence="8">Cardiolipin synthetase</fullName>
    </submittedName>
</protein>
<dbReference type="InterPro" id="IPR027379">
    <property type="entry name" value="CLS_N"/>
</dbReference>
<dbReference type="Pfam" id="PF13091">
    <property type="entry name" value="PLDc_2"/>
    <property type="match status" value="2"/>
</dbReference>
<dbReference type="HOGENOM" id="CLU_038053_1_2_14"/>
<dbReference type="PROSITE" id="PS50035">
    <property type="entry name" value="PLD"/>
    <property type="match status" value="2"/>
</dbReference>
<feature type="domain" description="PLD phosphodiesterase" evidence="7">
    <location>
        <begin position="421"/>
        <end position="448"/>
    </location>
</feature>
<dbReference type="InterPro" id="IPR025202">
    <property type="entry name" value="PLD-like_dom"/>
</dbReference>
<keyword evidence="2" id="KW-1003">Cell membrane</keyword>
<evidence type="ECO:0000256" key="2">
    <source>
        <dbReference type="ARBA" id="ARBA00022475"/>
    </source>
</evidence>
<name>D5E596_MYCCM</name>
<evidence type="ECO:0000256" key="6">
    <source>
        <dbReference type="SAM" id="Phobius"/>
    </source>
</evidence>
<dbReference type="CDD" id="cd09112">
    <property type="entry name" value="PLDc_CLS_2"/>
    <property type="match status" value="1"/>
</dbReference>
<dbReference type="SMART" id="SM00155">
    <property type="entry name" value="PLDc"/>
    <property type="match status" value="2"/>
</dbReference>
<keyword evidence="3 6" id="KW-0812">Transmembrane</keyword>
<evidence type="ECO:0000256" key="1">
    <source>
        <dbReference type="ARBA" id="ARBA00004651"/>
    </source>
</evidence>
<evidence type="ECO:0000256" key="3">
    <source>
        <dbReference type="ARBA" id="ARBA00022692"/>
    </source>
</evidence>
<dbReference type="Gene3D" id="3.30.870.10">
    <property type="entry name" value="Endonuclease Chain A"/>
    <property type="match status" value="2"/>
</dbReference>
<keyword evidence="9" id="KW-1185">Reference proteome</keyword>
<reference evidence="8 9" key="3">
    <citation type="journal article" date="2011" name="J. Bacteriol.">
        <title>Genome sequences of Mycoplasma alligatoris A21JP2T and Mycoplasma crocodyli MP145T.</title>
        <authorList>
            <person name="Brown D.R."/>
            <person name="Farmerie W.G."/>
            <person name="May M."/>
            <person name="Benders G.A."/>
            <person name="Durkin A.S."/>
            <person name="Hlavinka K."/>
            <person name="Hostetler J."/>
            <person name="Jackson J."/>
            <person name="Johnson J."/>
            <person name="Miller R.H."/>
            <person name="Paralanov V."/>
            <person name="Radune D."/>
            <person name="Szczypinski B."/>
            <person name="Glass J.I."/>
        </authorList>
    </citation>
    <scope>NUCLEOTIDE SEQUENCE [LARGE SCALE GENOMIC DNA]</scope>
    <source>
        <strain evidence="9">ATCC 51981 / MP145</strain>
    </source>
</reference>
<dbReference type="GO" id="GO:0032049">
    <property type="term" value="P:cardiolipin biosynthetic process"/>
    <property type="evidence" value="ECO:0007669"/>
    <property type="project" value="UniProtKB-ARBA"/>
</dbReference>
<dbReference type="STRING" id="512564.MCRO_0287"/>
<evidence type="ECO:0000259" key="7">
    <source>
        <dbReference type="PROSITE" id="PS50035"/>
    </source>
</evidence>
<dbReference type="RefSeq" id="WP_013054390.1">
    <property type="nucleotide sequence ID" value="NC_014014.1"/>
</dbReference>
<sequence length="506" mass="59627">MNKHALNYWKVWIIWILELFIVLLYITGTFLLIFIVSSYYLFLAIIVYFLFNVITGSIIFKQQRQHSSRLSWLLITILLPFIGNVLFFTFGLRYKNKRESSLMVSQEYNYSNILQENFDNSYFNQNSKLNKIQSISETINMPAKFEIFSEGYYFYKEIFKEIKNAEKSINLVTYIIKPSETCDEFISLLEQKAADGVKINWLIDSFGVTFMSKRALKKLLSYPNVSIKYIGKIYYPFIHSASFYRNHQKFIVIDNTKVFSGGNNISDEYASFSAKYGHWIDLNYTIEGTYVIQYIIHFAFLWDVFKKEKIDIDHDINSILAKNVHKTDDAFLVFDSPVLNYSRAENYWIKLFSEAKKSIKISTPYFSVTESLWKQLFIAIKCGIEVEIYFPDLPDKKLVHAVGIRTLKDLSDLGAKIYFYKDHFLHSKFGIIDDNIAWMGTNNFDSRSMFAQYETMDIVSGNSVVKLNKIFDEYKYRSELFQNSKYSKIKYSKIKKIFYKLIKPLI</sequence>
<dbReference type="eggNOG" id="COG1502">
    <property type="taxonomic scope" value="Bacteria"/>
</dbReference>
<evidence type="ECO:0000256" key="4">
    <source>
        <dbReference type="ARBA" id="ARBA00022989"/>
    </source>
</evidence>
<feature type="transmembrane region" description="Helical" evidence="6">
    <location>
        <begin position="72"/>
        <end position="92"/>
    </location>
</feature>
<dbReference type="Proteomes" id="UP000001845">
    <property type="component" value="Chromosome"/>
</dbReference>
<feature type="transmembrane region" description="Helical" evidence="6">
    <location>
        <begin position="12"/>
        <end position="33"/>
    </location>
</feature>
<dbReference type="EMBL" id="CP001991">
    <property type="protein sequence ID" value="ADE19613.1"/>
    <property type="molecule type" value="Genomic_DNA"/>
</dbReference>
<dbReference type="PANTHER" id="PTHR21248">
    <property type="entry name" value="CARDIOLIPIN SYNTHASE"/>
    <property type="match status" value="1"/>
</dbReference>
<evidence type="ECO:0000313" key="9">
    <source>
        <dbReference type="Proteomes" id="UP000001845"/>
    </source>
</evidence>
<reference evidence="9" key="1">
    <citation type="submission" date="2010-03" db="EMBL/GenBank/DDBJ databases">
        <title>The complete genome of Mycoplasma crocodyli MP145.</title>
        <authorList>
            <person name="Glass J.I."/>
            <person name="Durkin A.S."/>
            <person name="Hostetler J."/>
            <person name="Jackson J."/>
            <person name="Johnson J."/>
            <person name="May M.A."/>
            <person name="Paralanov V."/>
            <person name="Radune D."/>
            <person name="Szczypinski B."/>
            <person name="Brown D.R."/>
        </authorList>
    </citation>
    <scope>NUCLEOTIDE SEQUENCE [LARGE SCALE GENOMIC DNA]</scope>
    <source>
        <strain evidence="9">ATCC 51981 / MP145</strain>
    </source>
</reference>
<feature type="domain" description="PLD phosphodiesterase" evidence="7">
    <location>
        <begin position="242"/>
        <end position="269"/>
    </location>
</feature>
<dbReference type="AlphaFoldDB" id="D5E596"/>
<comment type="subcellular location">
    <subcellularLocation>
        <location evidence="1">Cell membrane</location>
        <topology evidence="1">Multi-pass membrane protein</topology>
    </subcellularLocation>
</comment>
<reference key="2">
    <citation type="submission" date="2010-03" db="EMBL/GenBank/DDBJ databases">
        <authorList>
            <person name="Ma Z."/>
            <person name="Wang X."/>
            <person name="Liu H."/>
        </authorList>
    </citation>
    <scope>NUCLEOTIDE SEQUENCE</scope>
    <source>
        <strain>MP145</strain>
    </source>
</reference>